<feature type="transmembrane region" description="Helical" evidence="7">
    <location>
        <begin position="215"/>
        <end position="241"/>
    </location>
</feature>
<evidence type="ECO:0000256" key="3">
    <source>
        <dbReference type="ARBA" id="ARBA00022475"/>
    </source>
</evidence>
<dbReference type="PANTHER" id="PTHR43386:SF25">
    <property type="entry name" value="PEPTIDE ABC TRANSPORTER PERMEASE PROTEIN"/>
    <property type="match status" value="1"/>
</dbReference>
<dbReference type="STRING" id="471853.Bcav_0471"/>
<evidence type="ECO:0000256" key="2">
    <source>
        <dbReference type="ARBA" id="ARBA00022448"/>
    </source>
</evidence>
<feature type="transmembrane region" description="Helical" evidence="7">
    <location>
        <begin position="158"/>
        <end position="176"/>
    </location>
</feature>
<feature type="transmembrane region" description="Helical" evidence="7">
    <location>
        <begin position="133"/>
        <end position="152"/>
    </location>
</feature>
<dbReference type="CDD" id="cd06261">
    <property type="entry name" value="TM_PBP2"/>
    <property type="match status" value="1"/>
</dbReference>
<dbReference type="KEGG" id="bcv:Bcav_0471"/>
<evidence type="ECO:0000256" key="4">
    <source>
        <dbReference type="ARBA" id="ARBA00022692"/>
    </source>
</evidence>
<dbReference type="eggNOG" id="COG1173">
    <property type="taxonomic scope" value="Bacteria"/>
</dbReference>
<feature type="transmembrane region" description="Helical" evidence="7">
    <location>
        <begin position="98"/>
        <end position="121"/>
    </location>
</feature>
<accession>C5BX59</accession>
<comment type="similarity">
    <text evidence="7">Belongs to the binding-protein-dependent transport system permease family.</text>
</comment>
<dbReference type="GO" id="GO:0055085">
    <property type="term" value="P:transmembrane transport"/>
    <property type="evidence" value="ECO:0007669"/>
    <property type="project" value="InterPro"/>
</dbReference>
<gene>
    <name evidence="9" type="ordered locus">Bcav_0471</name>
</gene>
<dbReference type="EMBL" id="CP001618">
    <property type="protein sequence ID" value="ACQ78734.1"/>
    <property type="molecule type" value="Genomic_DNA"/>
</dbReference>
<dbReference type="Proteomes" id="UP000007962">
    <property type="component" value="Chromosome"/>
</dbReference>
<feature type="domain" description="ABC transmembrane type-1" evidence="8">
    <location>
        <begin position="94"/>
        <end position="283"/>
    </location>
</feature>
<dbReference type="OrthoDB" id="9812701at2"/>
<keyword evidence="6 7" id="KW-0472">Membrane</keyword>
<name>C5BX59_BEUC1</name>
<dbReference type="InterPro" id="IPR050366">
    <property type="entry name" value="BP-dependent_transpt_permease"/>
</dbReference>
<dbReference type="AlphaFoldDB" id="C5BX59"/>
<feature type="transmembrane region" description="Helical" evidence="7">
    <location>
        <begin position="33"/>
        <end position="53"/>
    </location>
</feature>
<comment type="subcellular location">
    <subcellularLocation>
        <location evidence="1 7">Cell membrane</location>
        <topology evidence="1 7">Multi-pass membrane protein</topology>
    </subcellularLocation>
</comment>
<keyword evidence="5 7" id="KW-1133">Transmembrane helix</keyword>
<organism evidence="9 10">
    <name type="scientific">Beutenbergia cavernae (strain ATCC BAA-8 / DSM 12333 / CCUG 43141 / JCM 11478 / NBRC 16432 / NCIMB 13614 / HKI 0122)</name>
    <dbReference type="NCBI Taxonomy" id="471853"/>
    <lineage>
        <taxon>Bacteria</taxon>
        <taxon>Bacillati</taxon>
        <taxon>Actinomycetota</taxon>
        <taxon>Actinomycetes</taxon>
        <taxon>Micrococcales</taxon>
        <taxon>Beutenbergiaceae</taxon>
        <taxon>Beutenbergia</taxon>
    </lineage>
</organism>
<dbReference type="InterPro" id="IPR000515">
    <property type="entry name" value="MetI-like"/>
</dbReference>
<dbReference type="GO" id="GO:0005886">
    <property type="term" value="C:plasma membrane"/>
    <property type="evidence" value="ECO:0007669"/>
    <property type="project" value="UniProtKB-SubCell"/>
</dbReference>
<dbReference type="Pfam" id="PF00528">
    <property type="entry name" value="BPD_transp_1"/>
    <property type="match status" value="1"/>
</dbReference>
<evidence type="ECO:0000256" key="1">
    <source>
        <dbReference type="ARBA" id="ARBA00004651"/>
    </source>
</evidence>
<reference evidence="9 10" key="1">
    <citation type="journal article" date="2009" name="Stand. Genomic Sci.">
        <title>Complete genome sequence of Beutenbergia cavernae type strain (HKI 0122).</title>
        <authorList>
            <person name="Land M."/>
            <person name="Pukall R."/>
            <person name="Abt B."/>
            <person name="Goker M."/>
            <person name="Rohde M."/>
            <person name="Glavina Del Rio T."/>
            <person name="Tice H."/>
            <person name="Copeland A."/>
            <person name="Cheng J.F."/>
            <person name="Lucas S."/>
            <person name="Chen F."/>
            <person name="Nolan M."/>
            <person name="Bruce D."/>
            <person name="Goodwin L."/>
            <person name="Pitluck S."/>
            <person name="Ivanova N."/>
            <person name="Mavromatis K."/>
            <person name="Ovchinnikova G."/>
            <person name="Pati A."/>
            <person name="Chen A."/>
            <person name="Palaniappan K."/>
            <person name="Hauser L."/>
            <person name="Chang Y.J."/>
            <person name="Jefferies C.C."/>
            <person name="Saunders E."/>
            <person name="Brettin T."/>
            <person name="Detter J.C."/>
            <person name="Han C."/>
            <person name="Chain P."/>
            <person name="Bristow J."/>
            <person name="Eisen J.A."/>
            <person name="Markowitz V."/>
            <person name="Hugenholtz P."/>
            <person name="Kyrpides N.C."/>
            <person name="Klenk H.P."/>
            <person name="Lapidus A."/>
        </authorList>
    </citation>
    <scope>NUCLEOTIDE SEQUENCE [LARGE SCALE GENOMIC DNA]</scope>
    <source>
        <strain evidence="10">ATCC BAA-8 / DSM 12333 / NBRC 16432</strain>
    </source>
</reference>
<dbReference type="HOGENOM" id="CLU_028518_5_2_11"/>
<protein>
    <submittedName>
        <fullName evidence="9">Binding-protein-dependent transport systems inner membrane component</fullName>
    </submittedName>
</protein>
<dbReference type="InterPro" id="IPR035906">
    <property type="entry name" value="MetI-like_sf"/>
</dbReference>
<evidence type="ECO:0000313" key="10">
    <source>
        <dbReference type="Proteomes" id="UP000007962"/>
    </source>
</evidence>
<feature type="transmembrane region" description="Helical" evidence="7">
    <location>
        <begin position="261"/>
        <end position="282"/>
    </location>
</feature>
<proteinExistence type="inferred from homology"/>
<keyword evidence="2 7" id="KW-0813">Transport</keyword>
<evidence type="ECO:0000259" key="8">
    <source>
        <dbReference type="PROSITE" id="PS50928"/>
    </source>
</evidence>
<dbReference type="PROSITE" id="PS50928">
    <property type="entry name" value="ABC_TM1"/>
    <property type="match status" value="1"/>
</dbReference>
<keyword evidence="10" id="KW-1185">Reference proteome</keyword>
<keyword evidence="3" id="KW-1003">Cell membrane</keyword>
<evidence type="ECO:0000256" key="7">
    <source>
        <dbReference type="RuleBase" id="RU363032"/>
    </source>
</evidence>
<sequence length="292" mass="29818">MTTSALTVATADPSGRLGTRRLPLGRALREPGLVLAVAYLGLVLLAALAPNVLTTWDPVTDVDPAASLSAPSAEHWFGTDALGRDVYSRVVHGANLSITAGLLAVSISLVVGVLAGVVSGYVGRWADSTIMRVMDVMIAIPGLLLSLAFVSILGFGVVNVAIAVGIAGIPGFARLARAETLRLRNLAYVDAARCSGSGSARIIVRHIVPGAGTAVVVLAALEIGGAVLAVSALSFLGFGAVPPTPEWGSMVNEGRSHIASAWWLTTFPGAAIAATVLACNRISRAVRVAGRS</sequence>
<keyword evidence="4 7" id="KW-0812">Transmembrane</keyword>
<dbReference type="SUPFAM" id="SSF161098">
    <property type="entry name" value="MetI-like"/>
    <property type="match status" value="1"/>
</dbReference>
<evidence type="ECO:0000256" key="6">
    <source>
        <dbReference type="ARBA" id="ARBA00023136"/>
    </source>
</evidence>
<evidence type="ECO:0000256" key="5">
    <source>
        <dbReference type="ARBA" id="ARBA00022989"/>
    </source>
</evidence>
<dbReference type="Gene3D" id="1.10.3720.10">
    <property type="entry name" value="MetI-like"/>
    <property type="match status" value="1"/>
</dbReference>
<evidence type="ECO:0000313" key="9">
    <source>
        <dbReference type="EMBL" id="ACQ78734.1"/>
    </source>
</evidence>
<dbReference type="RefSeq" id="WP_012725514.1">
    <property type="nucleotide sequence ID" value="NC_012669.1"/>
</dbReference>
<dbReference type="PANTHER" id="PTHR43386">
    <property type="entry name" value="OLIGOPEPTIDE TRANSPORT SYSTEM PERMEASE PROTEIN APPC"/>
    <property type="match status" value="1"/>
</dbReference>